<comment type="subcellular location">
    <subcellularLocation>
        <location evidence="1">Cell membrane</location>
        <topology evidence="1">Multi-pass membrane protein</topology>
    </subcellularLocation>
</comment>
<dbReference type="STRING" id="1052260.SAMN05660199_02102"/>
<feature type="transmembrane region" description="Helical" evidence="5">
    <location>
        <begin position="334"/>
        <end position="356"/>
    </location>
</feature>
<accession>A0A1H0KCN5</accession>
<dbReference type="GO" id="GO:0022857">
    <property type="term" value="F:transmembrane transporter activity"/>
    <property type="evidence" value="ECO:0007669"/>
    <property type="project" value="InterPro"/>
</dbReference>
<feature type="transmembrane region" description="Helical" evidence="5">
    <location>
        <begin position="104"/>
        <end position="130"/>
    </location>
</feature>
<keyword evidence="3 5" id="KW-1133">Transmembrane helix</keyword>
<feature type="transmembrane region" description="Helical" evidence="5">
    <location>
        <begin position="242"/>
        <end position="260"/>
    </location>
</feature>
<keyword evidence="4 5" id="KW-0472">Membrane</keyword>
<evidence type="ECO:0000256" key="5">
    <source>
        <dbReference type="SAM" id="Phobius"/>
    </source>
</evidence>
<gene>
    <name evidence="7" type="ORF">SAMN05660199_02102</name>
</gene>
<dbReference type="PROSITE" id="PS50850">
    <property type="entry name" value="MFS"/>
    <property type="match status" value="1"/>
</dbReference>
<keyword evidence="8" id="KW-1185">Reference proteome</keyword>
<organism evidence="7 8">
    <name type="scientific">Klenkia soli</name>
    <dbReference type="NCBI Taxonomy" id="1052260"/>
    <lineage>
        <taxon>Bacteria</taxon>
        <taxon>Bacillati</taxon>
        <taxon>Actinomycetota</taxon>
        <taxon>Actinomycetes</taxon>
        <taxon>Geodermatophilales</taxon>
        <taxon>Geodermatophilaceae</taxon>
        <taxon>Klenkia</taxon>
    </lineage>
</organism>
<dbReference type="InterPro" id="IPR011701">
    <property type="entry name" value="MFS"/>
</dbReference>
<sequence length="383" mass="37189">MSNGAEGLTGSVWRSPAIRALVAASALGFTSFAVTLSALPSYAVAGGAAIGSAGLVTTVFLVVTVLTQAAVPRLVARFGLGPVLGAGLLALGAPSPLYLVDDALGWLCLVSVVRGAGFGVLTVLGSTIAARAVPASRRGEALGVYGLALGLPTLLATPAGVALTLAGHVEVVVAVATAPVLGLLVVPALVRSVPASVTAASGGSSRSAARAAAAPSAVLLVVTLASAGLVTFLPIARPDGSVATLALLAFGVVAALTRWGGGVLADRMGVRVLLVPALLAATTGLLLLGIGLSTDLLVVLGAAVFGAGYGGTQNTTIVVAMARAGDEGTTTASAVWNASFDGGVGLGALLVGVLAAAVGLSWSYAVLAVAVALVVPLAFRVTR</sequence>
<dbReference type="OrthoDB" id="5189108at2"/>
<dbReference type="GO" id="GO:0005886">
    <property type="term" value="C:plasma membrane"/>
    <property type="evidence" value="ECO:0007669"/>
    <property type="project" value="UniProtKB-SubCell"/>
</dbReference>
<dbReference type="PANTHER" id="PTHR23531:SF1">
    <property type="entry name" value="QUINOLENE RESISTANCE PROTEIN NORA"/>
    <property type="match status" value="1"/>
</dbReference>
<dbReference type="InterPro" id="IPR020846">
    <property type="entry name" value="MFS_dom"/>
</dbReference>
<feature type="transmembrane region" description="Helical" evidence="5">
    <location>
        <begin position="298"/>
        <end position="322"/>
    </location>
</feature>
<feature type="transmembrane region" description="Helical" evidence="5">
    <location>
        <begin position="362"/>
        <end position="379"/>
    </location>
</feature>
<dbReference type="InterPro" id="IPR052714">
    <property type="entry name" value="MFS_Exporter"/>
</dbReference>
<evidence type="ECO:0000313" key="8">
    <source>
        <dbReference type="Proteomes" id="UP000199088"/>
    </source>
</evidence>
<dbReference type="Pfam" id="PF07690">
    <property type="entry name" value="MFS_1"/>
    <property type="match status" value="1"/>
</dbReference>
<evidence type="ECO:0000256" key="3">
    <source>
        <dbReference type="ARBA" id="ARBA00022989"/>
    </source>
</evidence>
<feature type="transmembrane region" description="Helical" evidence="5">
    <location>
        <begin position="272"/>
        <end position="292"/>
    </location>
</feature>
<dbReference type="Proteomes" id="UP000199088">
    <property type="component" value="Unassembled WGS sequence"/>
</dbReference>
<dbReference type="Gene3D" id="1.20.1250.20">
    <property type="entry name" value="MFS general substrate transporter like domains"/>
    <property type="match status" value="1"/>
</dbReference>
<name>A0A1H0KCN5_9ACTN</name>
<dbReference type="RefSeq" id="WP_091244422.1">
    <property type="nucleotide sequence ID" value="NZ_FNIR01000006.1"/>
</dbReference>
<feature type="transmembrane region" description="Helical" evidence="5">
    <location>
        <begin position="45"/>
        <end position="66"/>
    </location>
</feature>
<dbReference type="SUPFAM" id="SSF103473">
    <property type="entry name" value="MFS general substrate transporter"/>
    <property type="match status" value="1"/>
</dbReference>
<feature type="transmembrane region" description="Helical" evidence="5">
    <location>
        <begin position="142"/>
        <end position="165"/>
    </location>
</feature>
<feature type="transmembrane region" description="Helical" evidence="5">
    <location>
        <begin position="211"/>
        <end position="236"/>
    </location>
</feature>
<feature type="transmembrane region" description="Helical" evidence="5">
    <location>
        <begin position="171"/>
        <end position="190"/>
    </location>
</feature>
<evidence type="ECO:0000256" key="4">
    <source>
        <dbReference type="ARBA" id="ARBA00023136"/>
    </source>
</evidence>
<dbReference type="AlphaFoldDB" id="A0A1H0KCN5"/>
<feature type="domain" description="Major facilitator superfamily (MFS) profile" evidence="6">
    <location>
        <begin position="17"/>
        <end position="383"/>
    </location>
</feature>
<feature type="transmembrane region" description="Helical" evidence="5">
    <location>
        <begin position="20"/>
        <end position="39"/>
    </location>
</feature>
<protein>
    <submittedName>
        <fullName evidence="7">Predicted arabinose efflux permease, MFS family</fullName>
    </submittedName>
</protein>
<dbReference type="EMBL" id="FNIR01000006">
    <property type="protein sequence ID" value="SDO53694.1"/>
    <property type="molecule type" value="Genomic_DNA"/>
</dbReference>
<feature type="transmembrane region" description="Helical" evidence="5">
    <location>
        <begin position="78"/>
        <end position="98"/>
    </location>
</feature>
<evidence type="ECO:0000259" key="6">
    <source>
        <dbReference type="PROSITE" id="PS50850"/>
    </source>
</evidence>
<dbReference type="PANTHER" id="PTHR23531">
    <property type="entry name" value="QUINOLENE RESISTANCE PROTEIN NORA"/>
    <property type="match status" value="1"/>
</dbReference>
<proteinExistence type="predicted"/>
<evidence type="ECO:0000313" key="7">
    <source>
        <dbReference type="EMBL" id="SDO53694.1"/>
    </source>
</evidence>
<reference evidence="8" key="1">
    <citation type="submission" date="2016-10" db="EMBL/GenBank/DDBJ databases">
        <authorList>
            <person name="Varghese N."/>
            <person name="Submissions S."/>
        </authorList>
    </citation>
    <scope>NUCLEOTIDE SEQUENCE [LARGE SCALE GENOMIC DNA]</scope>
    <source>
        <strain evidence="8">DSM 45843</strain>
    </source>
</reference>
<keyword evidence="2 5" id="KW-0812">Transmembrane</keyword>
<evidence type="ECO:0000256" key="1">
    <source>
        <dbReference type="ARBA" id="ARBA00004651"/>
    </source>
</evidence>
<dbReference type="InterPro" id="IPR036259">
    <property type="entry name" value="MFS_trans_sf"/>
</dbReference>
<evidence type="ECO:0000256" key="2">
    <source>
        <dbReference type="ARBA" id="ARBA00022692"/>
    </source>
</evidence>